<name>A0ABM1MKS5_NICVS</name>
<feature type="transmembrane region" description="Helical" evidence="6">
    <location>
        <begin position="313"/>
        <end position="336"/>
    </location>
</feature>
<evidence type="ECO:0000256" key="4">
    <source>
        <dbReference type="ARBA" id="ARBA00022989"/>
    </source>
</evidence>
<dbReference type="GeneID" id="108561654"/>
<keyword evidence="9" id="KW-0675">Receptor</keyword>
<comment type="subcellular location">
    <subcellularLocation>
        <location evidence="1">Membrane</location>
    </subcellularLocation>
</comment>
<dbReference type="PANTHER" id="PTHR46273">
    <property type="entry name" value="MYOSUPPRESSIN RECEPTOR 1, ISOFORM B-RELATED"/>
    <property type="match status" value="1"/>
</dbReference>
<feature type="transmembrane region" description="Helical" evidence="6">
    <location>
        <begin position="71"/>
        <end position="95"/>
    </location>
</feature>
<dbReference type="InterPro" id="IPR019427">
    <property type="entry name" value="7TM_GPCR_serpentine_rcpt_Srw"/>
</dbReference>
<accession>A0ABM1MKS5</accession>
<dbReference type="Proteomes" id="UP000695000">
    <property type="component" value="Unplaced"/>
</dbReference>
<keyword evidence="3 6" id="KW-0812">Transmembrane</keyword>
<evidence type="ECO:0000256" key="5">
    <source>
        <dbReference type="ARBA" id="ARBA00023136"/>
    </source>
</evidence>
<dbReference type="RefSeq" id="XP_017775175.1">
    <property type="nucleotide sequence ID" value="XM_017919686.1"/>
</dbReference>
<evidence type="ECO:0000259" key="7">
    <source>
        <dbReference type="PROSITE" id="PS50262"/>
    </source>
</evidence>
<reference evidence="9" key="1">
    <citation type="submission" date="2025-08" db="UniProtKB">
        <authorList>
            <consortium name="RefSeq"/>
        </authorList>
    </citation>
    <scope>IDENTIFICATION</scope>
    <source>
        <tissue evidence="9">Whole Larva</tissue>
    </source>
</reference>
<keyword evidence="8" id="KW-1185">Reference proteome</keyword>
<feature type="transmembrane region" description="Helical" evidence="6">
    <location>
        <begin position="348"/>
        <end position="370"/>
    </location>
</feature>
<sequence length="410" mass="47798">MEHFKFILNLISKIMENATIYNVTQVEDDKLYNYYNGSELNDTIVNETTKEKCSNCESLLSEIAVIYSKKYHVYVSLIVCIFGTIANILNIIVLTRKEMACAPINRILTGLAIADMLIMVEYIPFAYYYYIVLPGKMNFPYFWAMFMLFHTHFTQILHTISICLTLTLAIWRYFAVRYPNETHIMCTDIRCTLGIILSYILPFLLCIPTYFIFKIESTKILEDKNYILYHVDLSGIAKKNDIFLLVNIWIYSVVIKLLPCCILVVITCWLISTLIAAKKRKELLRNYNMCSMPEGNKKRTKIERRSYRTTKMLIAIVILFIITELPQGIFGLVIGIKGVCFFTKCYQKFGAIMDILALINGSINFILYCWMSRMFRLTFGQLFKPKIIAKWAQTTDECTTFRRTEETSFN</sequence>
<evidence type="ECO:0000313" key="9">
    <source>
        <dbReference type="RefSeq" id="XP_017775175.1"/>
    </source>
</evidence>
<dbReference type="InterPro" id="IPR053219">
    <property type="entry name" value="GPCR_Dmsr-1"/>
</dbReference>
<dbReference type="PROSITE" id="PS50262">
    <property type="entry name" value="G_PROTEIN_RECEP_F1_2"/>
    <property type="match status" value="1"/>
</dbReference>
<dbReference type="Gene3D" id="1.20.1070.10">
    <property type="entry name" value="Rhodopsin 7-helix transmembrane proteins"/>
    <property type="match status" value="1"/>
</dbReference>
<feature type="transmembrane region" description="Helical" evidence="6">
    <location>
        <begin position="142"/>
        <end position="171"/>
    </location>
</feature>
<feature type="transmembrane region" description="Helical" evidence="6">
    <location>
        <begin position="248"/>
        <end position="277"/>
    </location>
</feature>
<evidence type="ECO:0000256" key="1">
    <source>
        <dbReference type="ARBA" id="ARBA00004370"/>
    </source>
</evidence>
<organism evidence="8 9">
    <name type="scientific">Nicrophorus vespilloides</name>
    <name type="common">Boreal carrion beetle</name>
    <dbReference type="NCBI Taxonomy" id="110193"/>
    <lineage>
        <taxon>Eukaryota</taxon>
        <taxon>Metazoa</taxon>
        <taxon>Ecdysozoa</taxon>
        <taxon>Arthropoda</taxon>
        <taxon>Hexapoda</taxon>
        <taxon>Insecta</taxon>
        <taxon>Pterygota</taxon>
        <taxon>Neoptera</taxon>
        <taxon>Endopterygota</taxon>
        <taxon>Coleoptera</taxon>
        <taxon>Polyphaga</taxon>
        <taxon>Staphyliniformia</taxon>
        <taxon>Silphidae</taxon>
        <taxon>Nicrophorinae</taxon>
        <taxon>Nicrophorus</taxon>
    </lineage>
</organism>
<dbReference type="InterPro" id="IPR000276">
    <property type="entry name" value="GPCR_Rhodpsn"/>
</dbReference>
<dbReference type="SUPFAM" id="SSF81321">
    <property type="entry name" value="Family A G protein-coupled receptor-like"/>
    <property type="match status" value="1"/>
</dbReference>
<gene>
    <name evidence="9" type="primary">LOC108561654</name>
</gene>
<comment type="similarity">
    <text evidence="2">Belongs to the G-protein coupled receptor 1 family.</text>
</comment>
<feature type="transmembrane region" description="Helical" evidence="6">
    <location>
        <begin position="192"/>
        <end position="213"/>
    </location>
</feature>
<dbReference type="CDD" id="cd14978">
    <property type="entry name" value="7tmA_FMRFamide_R-like"/>
    <property type="match status" value="1"/>
</dbReference>
<feature type="transmembrane region" description="Helical" evidence="6">
    <location>
        <begin position="107"/>
        <end position="130"/>
    </location>
</feature>
<dbReference type="Pfam" id="PF10324">
    <property type="entry name" value="7TM_GPCR_Srw"/>
    <property type="match status" value="1"/>
</dbReference>
<dbReference type="PRINTS" id="PR00237">
    <property type="entry name" value="GPCRRHODOPSN"/>
</dbReference>
<keyword evidence="5 6" id="KW-0472">Membrane</keyword>
<proteinExistence type="inferred from homology"/>
<keyword evidence="4 6" id="KW-1133">Transmembrane helix</keyword>
<feature type="domain" description="G-protein coupled receptors family 1 profile" evidence="7">
    <location>
        <begin position="86"/>
        <end position="368"/>
    </location>
</feature>
<evidence type="ECO:0000256" key="6">
    <source>
        <dbReference type="SAM" id="Phobius"/>
    </source>
</evidence>
<dbReference type="PANTHER" id="PTHR46273:SF4">
    <property type="entry name" value="AT19640P"/>
    <property type="match status" value="1"/>
</dbReference>
<protein>
    <submittedName>
        <fullName evidence="9">Probable G-protein coupled receptor 139</fullName>
    </submittedName>
</protein>
<evidence type="ECO:0000256" key="3">
    <source>
        <dbReference type="ARBA" id="ARBA00022692"/>
    </source>
</evidence>
<evidence type="ECO:0000313" key="8">
    <source>
        <dbReference type="Proteomes" id="UP000695000"/>
    </source>
</evidence>
<evidence type="ECO:0000256" key="2">
    <source>
        <dbReference type="ARBA" id="ARBA00010663"/>
    </source>
</evidence>
<dbReference type="InterPro" id="IPR017452">
    <property type="entry name" value="GPCR_Rhodpsn_7TM"/>
</dbReference>